<evidence type="ECO:0000256" key="1">
    <source>
        <dbReference type="ARBA" id="ARBA00022722"/>
    </source>
</evidence>
<keyword evidence="1 9" id="KW-0540">Nuclease</keyword>
<evidence type="ECO:0000256" key="9">
    <source>
        <dbReference type="HAMAP-Rule" id="MF_01470"/>
    </source>
</evidence>
<comment type="cofactor">
    <cofactor evidence="9">
        <name>Mg(2+)</name>
        <dbReference type="ChEBI" id="CHEBI:18420"/>
    </cofactor>
    <cofactor evidence="9">
        <name>Mn(2+)</name>
        <dbReference type="ChEBI" id="CHEBI:29035"/>
    </cofactor>
</comment>
<dbReference type="InterPro" id="IPR002729">
    <property type="entry name" value="CRISPR-assoc_Cas1"/>
</dbReference>
<dbReference type="GO" id="GO:0046872">
    <property type="term" value="F:metal ion binding"/>
    <property type="evidence" value="ECO:0007669"/>
    <property type="project" value="UniProtKB-UniRule"/>
</dbReference>
<keyword evidence="4 9" id="KW-0378">Hydrolase</keyword>
<dbReference type="Gene3D" id="1.20.120.920">
    <property type="entry name" value="CRISPR-associated endonuclease Cas1, C-terminal domain"/>
    <property type="match status" value="1"/>
</dbReference>
<evidence type="ECO:0000256" key="6">
    <source>
        <dbReference type="ARBA" id="ARBA00023118"/>
    </source>
</evidence>
<dbReference type="NCBIfam" id="TIGR03641">
    <property type="entry name" value="cas1_HMARI"/>
    <property type="match status" value="1"/>
</dbReference>
<evidence type="ECO:0000256" key="2">
    <source>
        <dbReference type="ARBA" id="ARBA00022723"/>
    </source>
</evidence>
<dbReference type="PANTHER" id="PTHR43219">
    <property type="entry name" value="CRISPR-ASSOCIATED ENDONUCLEASE CAS1"/>
    <property type="match status" value="1"/>
</dbReference>
<name>A0A448L9D1_9BACT</name>
<dbReference type="RefSeq" id="WP_018920533.1">
    <property type="nucleotide sequence ID" value="NZ_LR134384.1"/>
</dbReference>
<dbReference type="GO" id="GO:0003677">
    <property type="term" value="F:DNA binding"/>
    <property type="evidence" value="ECO:0007669"/>
    <property type="project" value="UniProtKB-KW"/>
</dbReference>
<dbReference type="EC" id="3.1.-.-" evidence="9"/>
<dbReference type="Proteomes" id="UP000274578">
    <property type="component" value="Chromosome 1"/>
</dbReference>
<feature type="binding site" evidence="9">
    <location>
        <position position="245"/>
    </location>
    <ligand>
        <name>Mn(2+)</name>
        <dbReference type="ChEBI" id="CHEBI:29035"/>
    </ligand>
</feature>
<dbReference type="InterPro" id="IPR042206">
    <property type="entry name" value="CRISPR-assoc_Cas1_C"/>
</dbReference>
<dbReference type="Pfam" id="PF01867">
    <property type="entry name" value="Cas_Cas1"/>
    <property type="match status" value="1"/>
</dbReference>
<feature type="binding site" evidence="9">
    <location>
        <position position="166"/>
    </location>
    <ligand>
        <name>Mn(2+)</name>
        <dbReference type="ChEBI" id="CHEBI:29035"/>
    </ligand>
</feature>
<dbReference type="HAMAP" id="MF_01470">
    <property type="entry name" value="Cas1"/>
    <property type="match status" value="1"/>
</dbReference>
<dbReference type="Gene3D" id="3.100.10.20">
    <property type="entry name" value="CRISPR-associated endonuclease Cas1, N-terminal domain"/>
    <property type="match status" value="1"/>
</dbReference>
<reference evidence="10 11" key="1">
    <citation type="submission" date="2018-12" db="EMBL/GenBank/DDBJ databases">
        <authorList>
            <consortium name="Pathogen Informatics"/>
        </authorList>
    </citation>
    <scope>NUCLEOTIDE SEQUENCE [LARGE SCALE GENOMIC DNA]</scope>
    <source>
        <strain evidence="10 11">NCTC13071</strain>
    </source>
</reference>
<keyword evidence="6 9" id="KW-0051">Antiviral defense</keyword>
<dbReference type="GO" id="GO:0004520">
    <property type="term" value="F:DNA endonuclease activity"/>
    <property type="evidence" value="ECO:0007669"/>
    <property type="project" value="InterPro"/>
</dbReference>
<feature type="binding site" evidence="9">
    <location>
        <position position="230"/>
    </location>
    <ligand>
        <name>Mn(2+)</name>
        <dbReference type="ChEBI" id="CHEBI:29035"/>
    </ligand>
</feature>
<keyword evidence="5 9" id="KW-0460">Magnesium</keyword>
<evidence type="ECO:0000256" key="4">
    <source>
        <dbReference type="ARBA" id="ARBA00022801"/>
    </source>
</evidence>
<proteinExistence type="inferred from homology"/>
<keyword evidence="2 9" id="KW-0479">Metal-binding</keyword>
<dbReference type="NCBIfam" id="TIGR00287">
    <property type="entry name" value="cas1"/>
    <property type="match status" value="1"/>
</dbReference>
<accession>A0A448L9D1</accession>
<evidence type="ECO:0000256" key="3">
    <source>
        <dbReference type="ARBA" id="ARBA00022759"/>
    </source>
</evidence>
<sequence>MKRSFYLFNPGLMERKDNTLKFTPISIDEQGNETKQPSRFIPIEDVAELYAFGSLKANSSLYNFLGQRDVPVHFFDYYENYTGSFMPRAGLLSGKALLAQVKTYQSSKKRVELARKFIQGAAWNMVMNLNYYNRRGKELEGQIAEMKEFAQTLPEAKTVEEVMGIEGNIRRIYYSAFDIVLDDFKFGSRTKQPPENEVNALVSFGNMMCYTETLRAIHQTQLNPTISFLHKPGERRYSLCLDISEIFKPIIVDRVIFKVLNKRALQKSHFDRKLNRCLLNDKGKKIFVAAMEERYNETFRHRSLGRNVSYRHLIKLECYKLLKDILGIEEYKPFKMYW</sequence>
<dbReference type="PANTHER" id="PTHR43219:SF1">
    <property type="entry name" value="CRISPR-ASSOCIATED ENDONUCLEASE CAS1"/>
    <property type="match status" value="1"/>
</dbReference>
<dbReference type="GO" id="GO:0016787">
    <property type="term" value="F:hydrolase activity"/>
    <property type="evidence" value="ECO:0007669"/>
    <property type="project" value="UniProtKB-KW"/>
</dbReference>
<gene>
    <name evidence="9" type="primary">cas1</name>
    <name evidence="10" type="ORF">NCTC13071_02654</name>
</gene>
<dbReference type="AlphaFoldDB" id="A0A448L9D1"/>
<dbReference type="GO" id="GO:0051607">
    <property type="term" value="P:defense response to virus"/>
    <property type="evidence" value="ECO:0007669"/>
    <property type="project" value="UniProtKB-UniRule"/>
</dbReference>
<dbReference type="GO" id="GO:0043571">
    <property type="term" value="P:maintenance of CRISPR repeat elements"/>
    <property type="evidence" value="ECO:0007669"/>
    <property type="project" value="UniProtKB-UniRule"/>
</dbReference>
<evidence type="ECO:0000256" key="7">
    <source>
        <dbReference type="ARBA" id="ARBA00023125"/>
    </source>
</evidence>
<keyword evidence="3 9" id="KW-0255">Endonuclease</keyword>
<dbReference type="KEGG" id="poc:NCTC13071_02654"/>
<organism evidence="10 11">
    <name type="scientific">Segatella oris</name>
    <dbReference type="NCBI Taxonomy" id="28135"/>
    <lineage>
        <taxon>Bacteria</taxon>
        <taxon>Pseudomonadati</taxon>
        <taxon>Bacteroidota</taxon>
        <taxon>Bacteroidia</taxon>
        <taxon>Bacteroidales</taxon>
        <taxon>Prevotellaceae</taxon>
        <taxon>Segatella</taxon>
    </lineage>
</organism>
<evidence type="ECO:0000256" key="8">
    <source>
        <dbReference type="ARBA" id="ARBA00023211"/>
    </source>
</evidence>
<comment type="similarity">
    <text evidence="9">Belongs to the CRISPR-associated endonuclease Cas1 family.</text>
</comment>
<dbReference type="InterPro" id="IPR042211">
    <property type="entry name" value="CRISPR-assoc_Cas1_N"/>
</dbReference>
<comment type="subunit">
    <text evidence="9">Homodimer, forms a heterotetramer with a Cas2 homodimer.</text>
</comment>
<dbReference type="EMBL" id="LR134384">
    <property type="protein sequence ID" value="VEH16615.1"/>
    <property type="molecule type" value="Genomic_DNA"/>
</dbReference>
<keyword evidence="8 9" id="KW-0464">Manganese</keyword>
<dbReference type="CDD" id="cd09722">
    <property type="entry name" value="Cas1_I-B"/>
    <property type="match status" value="1"/>
</dbReference>
<evidence type="ECO:0000256" key="5">
    <source>
        <dbReference type="ARBA" id="ARBA00022842"/>
    </source>
</evidence>
<protein>
    <recommendedName>
        <fullName evidence="9">CRISPR-associated endonuclease Cas1</fullName>
        <ecNumber evidence="9">3.1.-.-</ecNumber>
    </recommendedName>
</protein>
<dbReference type="GeneID" id="85013373"/>
<comment type="function">
    <text evidence="9">CRISPR (clustered regularly interspaced short palindromic repeat), is an adaptive immune system that provides protection against mobile genetic elements (viruses, transposable elements and conjugative plasmids). CRISPR clusters contain spacers, sequences complementary to antecedent mobile elements, and target invading nucleic acids. CRISPR clusters are transcribed and processed into CRISPR RNA (crRNA). Acts as a dsDNA endonuclease. Involved in the integration of spacer DNA into the CRISPR cassette.</text>
</comment>
<evidence type="ECO:0000313" key="10">
    <source>
        <dbReference type="EMBL" id="VEH16615.1"/>
    </source>
</evidence>
<keyword evidence="7 9" id="KW-0238">DNA-binding</keyword>
<evidence type="ECO:0000313" key="11">
    <source>
        <dbReference type="Proteomes" id="UP000274578"/>
    </source>
</evidence>
<dbReference type="InterPro" id="IPR019858">
    <property type="entry name" value="CRISPR-assoc_Cas1_HMARI/TNEAP"/>
</dbReference>